<feature type="domain" description="Fatty acid hydroxylase" evidence="6">
    <location>
        <begin position="137"/>
        <end position="262"/>
    </location>
</feature>
<comment type="caution">
    <text evidence="7">The sequence shown here is derived from an EMBL/GenBank/DDBJ whole genome shotgun (WGS) entry which is preliminary data.</text>
</comment>
<comment type="subcellular location">
    <subcellularLocation>
        <location evidence="1">Membrane</location>
    </subcellularLocation>
</comment>
<evidence type="ECO:0000256" key="2">
    <source>
        <dbReference type="ARBA" id="ARBA00022692"/>
    </source>
</evidence>
<reference evidence="7 8" key="1">
    <citation type="journal article" date="2018" name="Mol. Biol. Evol.">
        <title>Analysis of the draft genome of the red seaweed Gracilariopsis chorda provides insights into genome size evolution in Rhodophyta.</title>
        <authorList>
            <person name="Lee J."/>
            <person name="Yang E.C."/>
            <person name="Graf L."/>
            <person name="Yang J.H."/>
            <person name="Qiu H."/>
            <person name="Zel Zion U."/>
            <person name="Chan C.X."/>
            <person name="Stephens T.G."/>
            <person name="Weber A.P.M."/>
            <person name="Boo G.H."/>
            <person name="Boo S.M."/>
            <person name="Kim K.M."/>
            <person name="Shin Y."/>
            <person name="Jung M."/>
            <person name="Lee S.J."/>
            <person name="Yim H.S."/>
            <person name="Lee J.H."/>
            <person name="Bhattacharya D."/>
            <person name="Yoon H.S."/>
        </authorList>
    </citation>
    <scope>NUCLEOTIDE SEQUENCE [LARGE SCALE GENOMIC DNA]</scope>
    <source>
        <strain evidence="7 8">SKKU-2015</strain>
        <tissue evidence="7">Whole body</tissue>
    </source>
</reference>
<evidence type="ECO:0000256" key="1">
    <source>
        <dbReference type="ARBA" id="ARBA00004370"/>
    </source>
</evidence>
<keyword evidence="3 5" id="KW-1133">Transmembrane helix</keyword>
<dbReference type="AlphaFoldDB" id="A0A2V3J3H7"/>
<dbReference type="GO" id="GO:0016491">
    <property type="term" value="F:oxidoreductase activity"/>
    <property type="evidence" value="ECO:0007669"/>
    <property type="project" value="InterPro"/>
</dbReference>
<evidence type="ECO:0000256" key="3">
    <source>
        <dbReference type="ARBA" id="ARBA00022989"/>
    </source>
</evidence>
<dbReference type="OrthoDB" id="408954at2759"/>
<dbReference type="STRING" id="448386.A0A2V3J3H7"/>
<feature type="transmembrane region" description="Helical" evidence="5">
    <location>
        <begin position="194"/>
        <end position="218"/>
    </location>
</feature>
<evidence type="ECO:0000259" key="6">
    <source>
        <dbReference type="Pfam" id="PF04116"/>
    </source>
</evidence>
<keyword evidence="2 5" id="KW-0812">Transmembrane</keyword>
<proteinExistence type="predicted"/>
<evidence type="ECO:0000313" key="7">
    <source>
        <dbReference type="EMBL" id="PXF48945.1"/>
    </source>
</evidence>
<dbReference type="Proteomes" id="UP000247409">
    <property type="component" value="Unassembled WGS sequence"/>
</dbReference>
<evidence type="ECO:0000256" key="5">
    <source>
        <dbReference type="SAM" id="Phobius"/>
    </source>
</evidence>
<dbReference type="GO" id="GO:0005506">
    <property type="term" value="F:iron ion binding"/>
    <property type="evidence" value="ECO:0007669"/>
    <property type="project" value="InterPro"/>
</dbReference>
<organism evidence="7 8">
    <name type="scientific">Gracilariopsis chorda</name>
    <dbReference type="NCBI Taxonomy" id="448386"/>
    <lineage>
        <taxon>Eukaryota</taxon>
        <taxon>Rhodophyta</taxon>
        <taxon>Florideophyceae</taxon>
        <taxon>Rhodymeniophycidae</taxon>
        <taxon>Gracilariales</taxon>
        <taxon>Gracilariaceae</taxon>
        <taxon>Gracilariopsis</taxon>
    </lineage>
</organism>
<protein>
    <submittedName>
        <fullName evidence="7">Lathosterol oxidase</fullName>
    </submittedName>
</protein>
<feature type="transmembrane region" description="Helical" evidence="5">
    <location>
        <begin position="99"/>
        <end position="117"/>
    </location>
</feature>
<keyword evidence="8" id="KW-1185">Reference proteome</keyword>
<gene>
    <name evidence="7" type="ORF">BWQ96_01287</name>
</gene>
<accession>A0A2V3J3H7</accession>
<keyword evidence="4 5" id="KW-0472">Membrane</keyword>
<feature type="transmembrane region" description="Helical" evidence="5">
    <location>
        <begin position="44"/>
        <end position="68"/>
    </location>
</feature>
<dbReference type="GO" id="GO:0008610">
    <property type="term" value="P:lipid biosynthetic process"/>
    <property type="evidence" value="ECO:0007669"/>
    <property type="project" value="InterPro"/>
</dbReference>
<dbReference type="EMBL" id="NBIV01000010">
    <property type="protein sequence ID" value="PXF48945.1"/>
    <property type="molecule type" value="Genomic_DNA"/>
</dbReference>
<dbReference type="PANTHER" id="PTHR11863">
    <property type="entry name" value="STEROL DESATURASE"/>
    <property type="match status" value="1"/>
</dbReference>
<feature type="transmembrane region" description="Helical" evidence="5">
    <location>
        <begin position="129"/>
        <end position="150"/>
    </location>
</feature>
<dbReference type="GO" id="GO:0016020">
    <property type="term" value="C:membrane"/>
    <property type="evidence" value="ECO:0007669"/>
    <property type="project" value="UniProtKB-SubCell"/>
</dbReference>
<evidence type="ECO:0000256" key="4">
    <source>
        <dbReference type="ARBA" id="ARBA00023136"/>
    </source>
</evidence>
<dbReference type="InterPro" id="IPR006694">
    <property type="entry name" value="Fatty_acid_hydroxylase"/>
</dbReference>
<dbReference type="InterPro" id="IPR050307">
    <property type="entry name" value="Sterol_Desaturase_Related"/>
</dbReference>
<evidence type="ECO:0000313" key="8">
    <source>
        <dbReference type="Proteomes" id="UP000247409"/>
    </source>
</evidence>
<sequence>MEALGITARLANLNAHHLVELLNDKLFDPILPSHQPLSISRRLFVTWVFLYFGSLIVYFTFASLDFLIHFRLLAHRCLPENYLQTTQVRREITTSVKSLSIMAAMTTPFEILIQLGYGKIYYDPAKYGYAYLFVSPLLFLAFSDCVIYFVHRALHHPLLYKTFHKPHHSFINTTPFAAFAFHPVDGFAQGLSYLIFVFLVPFHAVVHLASLVVVSCWTMNIHDRVTWRIPGVNGAAHHTIHHTTFKSNYGQYTTLWDKLCGTFRDPHQWKQAGSPTLTEKQVYGKHA</sequence>
<name>A0A2V3J3H7_9FLOR</name>
<dbReference type="Pfam" id="PF04116">
    <property type="entry name" value="FA_hydroxylase"/>
    <property type="match status" value="1"/>
</dbReference>